<evidence type="ECO:0000256" key="3">
    <source>
        <dbReference type="ARBA" id="ARBA00023163"/>
    </source>
</evidence>
<evidence type="ECO:0000259" key="5">
    <source>
        <dbReference type="PROSITE" id="PS50987"/>
    </source>
</evidence>
<dbReference type="eggNOG" id="COG0640">
    <property type="taxonomic scope" value="Bacteria"/>
</dbReference>
<sequence length="146" mass="15649">MVSPIGAGHMTALHQSRDLAEAAAEKLRVFAQPQRLMILSCLLTGERQVAEIERLTGVTQPALSQQLAELRRASLVMTRRDAKLVFYSLADEDVRTCVATMEHMLAGAEAPVPTAQGKASPTRKPVENAKARSDPSLGAAAFARVG</sequence>
<accession>A0A031JQ96</accession>
<dbReference type="SUPFAM" id="SSF46785">
    <property type="entry name" value="Winged helix' DNA-binding domain"/>
    <property type="match status" value="1"/>
</dbReference>
<dbReference type="PROSITE" id="PS50987">
    <property type="entry name" value="HTH_ARSR_2"/>
    <property type="match status" value="1"/>
</dbReference>
<dbReference type="InterPro" id="IPR001845">
    <property type="entry name" value="HTH_ArsR_DNA-bd_dom"/>
</dbReference>
<dbReference type="AlphaFoldDB" id="A0A031JQ96"/>
<dbReference type="InterPro" id="IPR011991">
    <property type="entry name" value="ArsR-like_HTH"/>
</dbReference>
<feature type="domain" description="HTH arsR-type" evidence="5">
    <location>
        <begin position="15"/>
        <end position="109"/>
    </location>
</feature>
<evidence type="ECO:0000256" key="4">
    <source>
        <dbReference type="SAM" id="MobiDB-lite"/>
    </source>
</evidence>
<reference evidence="6 7" key="1">
    <citation type="submission" date="2014-03" db="EMBL/GenBank/DDBJ databases">
        <title>Whole genome sequence of Novosphingobium resinovorum KF1.</title>
        <authorList>
            <person name="Gan H.M."/>
            <person name="Gan H.Y."/>
            <person name="Chew T.H."/>
            <person name="Savka M.A."/>
        </authorList>
    </citation>
    <scope>NUCLEOTIDE SEQUENCE [LARGE SCALE GENOMIC DNA]</scope>
    <source>
        <strain evidence="6 7">KF1</strain>
    </source>
</reference>
<organism evidence="6 7">
    <name type="scientific">Novosphingobium resinovorum</name>
    <dbReference type="NCBI Taxonomy" id="158500"/>
    <lineage>
        <taxon>Bacteria</taxon>
        <taxon>Pseudomonadati</taxon>
        <taxon>Pseudomonadota</taxon>
        <taxon>Alphaproteobacteria</taxon>
        <taxon>Sphingomonadales</taxon>
        <taxon>Sphingomonadaceae</taxon>
        <taxon>Novosphingobium</taxon>
    </lineage>
</organism>
<keyword evidence="3" id="KW-0804">Transcription</keyword>
<proteinExistence type="predicted"/>
<dbReference type="SMART" id="SM00418">
    <property type="entry name" value="HTH_ARSR"/>
    <property type="match status" value="1"/>
</dbReference>
<evidence type="ECO:0000256" key="2">
    <source>
        <dbReference type="ARBA" id="ARBA00023125"/>
    </source>
</evidence>
<dbReference type="GO" id="GO:0003677">
    <property type="term" value="F:DNA binding"/>
    <property type="evidence" value="ECO:0007669"/>
    <property type="project" value="UniProtKB-KW"/>
</dbReference>
<feature type="compositionally biased region" description="Basic and acidic residues" evidence="4">
    <location>
        <begin position="124"/>
        <end position="133"/>
    </location>
</feature>
<keyword evidence="1" id="KW-0805">Transcription regulation</keyword>
<name>A0A031JQ96_9SPHN</name>
<dbReference type="GO" id="GO:0003700">
    <property type="term" value="F:DNA-binding transcription factor activity"/>
    <property type="evidence" value="ECO:0007669"/>
    <property type="project" value="InterPro"/>
</dbReference>
<dbReference type="CDD" id="cd00090">
    <property type="entry name" value="HTH_ARSR"/>
    <property type="match status" value="1"/>
</dbReference>
<dbReference type="Proteomes" id="UP000024329">
    <property type="component" value="Unassembled WGS sequence"/>
</dbReference>
<dbReference type="InterPro" id="IPR036390">
    <property type="entry name" value="WH_DNA-bd_sf"/>
</dbReference>
<dbReference type="NCBIfam" id="NF033788">
    <property type="entry name" value="HTH_metalloreg"/>
    <property type="match status" value="1"/>
</dbReference>
<dbReference type="InterPro" id="IPR036388">
    <property type="entry name" value="WH-like_DNA-bd_sf"/>
</dbReference>
<dbReference type="PANTHER" id="PTHR43132:SF8">
    <property type="entry name" value="HTH-TYPE TRANSCRIPTIONAL REGULATOR KMTR"/>
    <property type="match status" value="1"/>
</dbReference>
<keyword evidence="2" id="KW-0238">DNA-binding</keyword>
<dbReference type="Pfam" id="PF01022">
    <property type="entry name" value="HTH_5"/>
    <property type="match status" value="1"/>
</dbReference>
<dbReference type="PRINTS" id="PR00778">
    <property type="entry name" value="HTHARSR"/>
</dbReference>
<comment type="caution">
    <text evidence="6">The sequence shown here is derived from an EMBL/GenBank/DDBJ whole genome shotgun (WGS) entry which is preliminary data.</text>
</comment>
<protein>
    <submittedName>
        <fullName evidence="6">Transcriptional regulator, ArsR family</fullName>
    </submittedName>
</protein>
<feature type="region of interest" description="Disordered" evidence="4">
    <location>
        <begin position="110"/>
        <end position="138"/>
    </location>
</feature>
<evidence type="ECO:0000256" key="1">
    <source>
        <dbReference type="ARBA" id="ARBA00023015"/>
    </source>
</evidence>
<dbReference type="EMBL" id="JFYZ01000032">
    <property type="protein sequence ID" value="EZP77781.1"/>
    <property type="molecule type" value="Genomic_DNA"/>
</dbReference>
<dbReference type="InterPro" id="IPR051011">
    <property type="entry name" value="Metal_resp_trans_reg"/>
</dbReference>
<dbReference type="PANTHER" id="PTHR43132">
    <property type="entry name" value="ARSENICAL RESISTANCE OPERON REPRESSOR ARSR-RELATED"/>
    <property type="match status" value="1"/>
</dbReference>
<evidence type="ECO:0000313" key="6">
    <source>
        <dbReference type="EMBL" id="EZP77781.1"/>
    </source>
</evidence>
<gene>
    <name evidence="6" type="ORF">BV97_04350</name>
</gene>
<dbReference type="Gene3D" id="1.10.10.10">
    <property type="entry name" value="Winged helix-like DNA-binding domain superfamily/Winged helix DNA-binding domain"/>
    <property type="match status" value="1"/>
</dbReference>
<dbReference type="PATRIC" id="fig|158500.4.peg.4421"/>
<evidence type="ECO:0000313" key="7">
    <source>
        <dbReference type="Proteomes" id="UP000024329"/>
    </source>
</evidence>